<dbReference type="GO" id="GO:0005774">
    <property type="term" value="C:vacuolar membrane"/>
    <property type="evidence" value="ECO:0007669"/>
    <property type="project" value="UniProtKB-SubCell"/>
</dbReference>
<reference evidence="15" key="2">
    <citation type="submission" date="2025-08" db="UniProtKB">
        <authorList>
            <consortium name="Ensembl"/>
        </authorList>
    </citation>
    <scope>IDENTIFICATION</scope>
    <source>
        <strain evidence="15">Thoroughbred</strain>
    </source>
</reference>
<proteinExistence type="inferred from homology"/>
<evidence type="ECO:0000256" key="10">
    <source>
        <dbReference type="ARBA" id="ARBA00023069"/>
    </source>
</evidence>
<gene>
    <name evidence="15" type="primary">TMEM138</name>
</gene>
<evidence type="ECO:0000313" key="15">
    <source>
        <dbReference type="Ensembl" id="ENSECAP00000084767.1"/>
    </source>
</evidence>
<comment type="similarity">
    <text evidence="4">Belongs to the TMEM138 family.</text>
</comment>
<reference evidence="15 16" key="1">
    <citation type="journal article" date="2009" name="Science">
        <title>Genome sequence, comparative analysis, and population genetics of the domestic horse.</title>
        <authorList>
            <consortium name="Broad Institute Genome Sequencing Platform"/>
            <consortium name="Broad Institute Whole Genome Assembly Team"/>
            <person name="Wade C.M."/>
            <person name="Giulotto E."/>
            <person name="Sigurdsson S."/>
            <person name="Zoli M."/>
            <person name="Gnerre S."/>
            <person name="Imsland F."/>
            <person name="Lear T.L."/>
            <person name="Adelson D.L."/>
            <person name="Bailey E."/>
            <person name="Bellone R.R."/>
            <person name="Bloecker H."/>
            <person name="Distl O."/>
            <person name="Edgar R.C."/>
            <person name="Garber M."/>
            <person name="Leeb T."/>
            <person name="Mauceli E."/>
            <person name="MacLeod J.N."/>
            <person name="Penedo M.C.T."/>
            <person name="Raison J.M."/>
            <person name="Sharpe T."/>
            <person name="Vogel J."/>
            <person name="Andersson L."/>
            <person name="Antczak D.F."/>
            <person name="Biagi T."/>
            <person name="Binns M.M."/>
            <person name="Chowdhary B.P."/>
            <person name="Coleman S.J."/>
            <person name="Della Valle G."/>
            <person name="Fryc S."/>
            <person name="Guerin G."/>
            <person name="Hasegawa T."/>
            <person name="Hill E.W."/>
            <person name="Jurka J."/>
            <person name="Kiialainen A."/>
            <person name="Lindgren G."/>
            <person name="Liu J."/>
            <person name="Magnani E."/>
            <person name="Mickelson J.R."/>
            <person name="Murray J."/>
            <person name="Nergadze S.G."/>
            <person name="Onofrio R."/>
            <person name="Pedroni S."/>
            <person name="Piras M.F."/>
            <person name="Raudsepp T."/>
            <person name="Rocchi M."/>
            <person name="Roeed K.H."/>
            <person name="Ryder O.A."/>
            <person name="Searle S."/>
            <person name="Skow L."/>
            <person name="Swinburne J.E."/>
            <person name="Syvaenen A.C."/>
            <person name="Tozaki T."/>
            <person name="Valberg S.J."/>
            <person name="Vaudin M."/>
            <person name="White J.R."/>
            <person name="Zody M.C."/>
            <person name="Lander E.S."/>
            <person name="Lindblad-Toh K."/>
        </authorList>
    </citation>
    <scope>NUCLEOTIDE SEQUENCE [LARGE SCALE GENOMIC DNA]</scope>
    <source>
        <strain evidence="15 16">Thoroughbred</strain>
    </source>
</reference>
<dbReference type="GO" id="GO:0030030">
    <property type="term" value="P:cell projection organization"/>
    <property type="evidence" value="ECO:0007669"/>
    <property type="project" value="UniProtKB-KW"/>
</dbReference>
<dbReference type="Pfam" id="PF14935">
    <property type="entry name" value="TMEM138"/>
    <property type="match status" value="1"/>
</dbReference>
<evidence type="ECO:0000256" key="5">
    <source>
        <dbReference type="ARBA" id="ARBA00014515"/>
    </source>
</evidence>
<dbReference type="GO" id="GO:0005929">
    <property type="term" value="C:cilium"/>
    <property type="evidence" value="ECO:0000318"/>
    <property type="project" value="GO_Central"/>
</dbReference>
<evidence type="ECO:0000256" key="14">
    <source>
        <dbReference type="SAM" id="Phobius"/>
    </source>
</evidence>
<organism evidence="15 16">
    <name type="scientific">Equus caballus</name>
    <name type="common">Horse</name>
    <dbReference type="NCBI Taxonomy" id="9796"/>
    <lineage>
        <taxon>Eukaryota</taxon>
        <taxon>Metazoa</taxon>
        <taxon>Chordata</taxon>
        <taxon>Craniata</taxon>
        <taxon>Vertebrata</taxon>
        <taxon>Euteleostomi</taxon>
        <taxon>Mammalia</taxon>
        <taxon>Eutheria</taxon>
        <taxon>Laurasiatheria</taxon>
        <taxon>Perissodactyla</taxon>
        <taxon>Equidae</taxon>
        <taxon>Equus</taxon>
    </lineage>
</organism>
<evidence type="ECO:0000256" key="11">
    <source>
        <dbReference type="ARBA" id="ARBA00023136"/>
    </source>
</evidence>
<dbReference type="Ensembl" id="ENSECAT00000111641.1">
    <property type="protein sequence ID" value="ENSECAP00000084767.1"/>
    <property type="gene ID" value="ENSECAG00000018278.4"/>
</dbReference>
<dbReference type="GeneTree" id="ENSGT00390000018587"/>
<dbReference type="InterPro" id="IPR024133">
    <property type="entry name" value="TM_138"/>
</dbReference>
<dbReference type="PANTHER" id="PTHR13306">
    <property type="entry name" value="TRANSMEMBRANE PROTEIN 138"/>
    <property type="match status" value="1"/>
</dbReference>
<evidence type="ECO:0000256" key="2">
    <source>
        <dbReference type="ARBA" id="ARBA00004128"/>
    </source>
</evidence>
<reference evidence="15" key="3">
    <citation type="submission" date="2025-09" db="UniProtKB">
        <authorList>
            <consortium name="Ensembl"/>
        </authorList>
    </citation>
    <scope>IDENTIFICATION</scope>
    <source>
        <strain evidence="15">Thoroughbred</strain>
    </source>
</reference>
<keyword evidence="9 14" id="KW-1133">Transmembrane helix</keyword>
<keyword evidence="16" id="KW-1185">Reference proteome</keyword>
<feature type="transmembrane region" description="Helical" evidence="14">
    <location>
        <begin position="36"/>
        <end position="61"/>
    </location>
</feature>
<dbReference type="PANTHER" id="PTHR13306:SF6">
    <property type="entry name" value="TRANSMEMBRANE PROTEIN 138"/>
    <property type="match status" value="1"/>
</dbReference>
<accession>A0A9L0TCE9</accession>
<keyword evidence="6" id="KW-0926">Vacuole</keyword>
<evidence type="ECO:0000256" key="4">
    <source>
        <dbReference type="ARBA" id="ARBA00010572"/>
    </source>
</evidence>
<evidence type="ECO:0000256" key="9">
    <source>
        <dbReference type="ARBA" id="ARBA00022989"/>
    </source>
</evidence>
<sequence>MLQTSNYSLVLSLQFLLLSYDLFVNSFSELLRMAPVIQLVLFIIQDIAVLFNIIIIFLMFFNTFVFQAGLVNLLFHKFKGTIILTGVYFALSISLHVWVMNLRWKNSKRFVWTDGLQTLFVFQRLGKERNNVRPHFDPTYGSGSEGLHPGRPAQHSWCGMVGTASPRTGETPALCPCWESLGRHEPGPLSALLGSGLTPKPILRSVPEAAFVLITCSGSVILLLLQTDSCETGRSSLLPGLSMAAQGVPASPTVTASYHTDGWRSFLTEATSAVLKGEWLARCIRKQLDFSRTGSGPLCSAVKREDLPLVNYSVPHYRRQCILPLPQC</sequence>
<keyword evidence="12" id="KW-0325">Glycoprotein</keyword>
<keyword evidence="10" id="KW-0969">Cilium</keyword>
<comment type="subcellular location">
    <subcellularLocation>
        <location evidence="3">Cell projection</location>
        <location evidence="3">Cilium</location>
    </subcellularLocation>
    <subcellularLocation>
        <location evidence="2">Vacuole membrane</location>
        <topology evidence="2">Multi-pass membrane protein</topology>
    </subcellularLocation>
</comment>
<dbReference type="AlphaFoldDB" id="A0A9L0TCE9"/>
<evidence type="ECO:0000256" key="3">
    <source>
        <dbReference type="ARBA" id="ARBA00004138"/>
    </source>
</evidence>
<keyword evidence="13" id="KW-0966">Cell projection</keyword>
<evidence type="ECO:0000256" key="6">
    <source>
        <dbReference type="ARBA" id="ARBA00022554"/>
    </source>
</evidence>
<evidence type="ECO:0000256" key="8">
    <source>
        <dbReference type="ARBA" id="ARBA00022794"/>
    </source>
</evidence>
<feature type="transmembrane region" description="Helical" evidence="14">
    <location>
        <begin position="81"/>
        <end position="99"/>
    </location>
</feature>
<evidence type="ECO:0000313" key="16">
    <source>
        <dbReference type="Proteomes" id="UP000002281"/>
    </source>
</evidence>
<comment type="function">
    <text evidence="1">Required for ciliogenesis.</text>
</comment>
<keyword evidence="11 14" id="KW-0472">Membrane</keyword>
<evidence type="ECO:0000256" key="13">
    <source>
        <dbReference type="ARBA" id="ARBA00023273"/>
    </source>
</evidence>
<evidence type="ECO:0000256" key="12">
    <source>
        <dbReference type="ARBA" id="ARBA00023180"/>
    </source>
</evidence>
<evidence type="ECO:0000256" key="1">
    <source>
        <dbReference type="ARBA" id="ARBA00003709"/>
    </source>
</evidence>
<keyword evidence="8" id="KW-0970">Cilium biogenesis/degradation</keyword>
<evidence type="ECO:0000256" key="7">
    <source>
        <dbReference type="ARBA" id="ARBA00022692"/>
    </source>
</evidence>
<name>A0A9L0TCE9_HORSE</name>
<protein>
    <recommendedName>
        <fullName evidence="5">Transmembrane protein 138</fullName>
    </recommendedName>
</protein>
<keyword evidence="7 14" id="KW-0812">Transmembrane</keyword>
<feature type="transmembrane region" description="Helical" evidence="14">
    <location>
        <begin position="6"/>
        <end position="24"/>
    </location>
</feature>
<dbReference type="Proteomes" id="UP000002281">
    <property type="component" value="Chromosome 12"/>
</dbReference>